<comment type="similarity">
    <text evidence="1">Belongs to the Cu-Zn superoxide dismutase family.</text>
</comment>
<evidence type="ECO:0000256" key="1">
    <source>
        <dbReference type="ARBA" id="ARBA00010457"/>
    </source>
</evidence>
<evidence type="ECO:0000313" key="3">
    <source>
        <dbReference type="Proteomes" id="UP000176303"/>
    </source>
</evidence>
<evidence type="ECO:0008006" key="4">
    <source>
        <dbReference type="Google" id="ProtNLM"/>
    </source>
</evidence>
<dbReference type="STRING" id="1802391.A3D72_00500"/>
<sequence length="122" mass="12360">MKRSTPAAVNITAPSPITIVLSEQNDSGESGTSTISEADGKITIRVDLSGAPADVTQPAHIHLGSCADLGAVKYPLVFSVDGASTTTLEVSLSQLLSALPLAINVHKSGSEAGVYVSCGDIP</sequence>
<evidence type="ECO:0000313" key="2">
    <source>
        <dbReference type="EMBL" id="OGL72721.1"/>
    </source>
</evidence>
<protein>
    <recommendedName>
        <fullName evidence="4">CHRD domain-containing protein</fullName>
    </recommendedName>
</protein>
<accession>A0A1F7U3A5</accession>
<dbReference type="Proteomes" id="UP000176303">
    <property type="component" value="Unassembled WGS sequence"/>
</dbReference>
<reference evidence="2 3" key="1">
    <citation type="journal article" date="2016" name="Nat. Commun.">
        <title>Thousands of microbial genomes shed light on interconnected biogeochemical processes in an aquifer system.</title>
        <authorList>
            <person name="Anantharaman K."/>
            <person name="Brown C.T."/>
            <person name="Hug L.A."/>
            <person name="Sharon I."/>
            <person name="Castelle C.J."/>
            <person name="Probst A.J."/>
            <person name="Thomas B.C."/>
            <person name="Singh A."/>
            <person name="Wilkins M.J."/>
            <person name="Karaoz U."/>
            <person name="Brodie E.L."/>
            <person name="Williams K.H."/>
            <person name="Hubbard S.S."/>
            <person name="Banfield J.F."/>
        </authorList>
    </citation>
    <scope>NUCLEOTIDE SEQUENCE [LARGE SCALE GENOMIC DNA]</scope>
</reference>
<dbReference type="InterPro" id="IPR036423">
    <property type="entry name" value="SOD-like_Cu/Zn_dom_sf"/>
</dbReference>
<dbReference type="AlphaFoldDB" id="A0A1F7U3A5"/>
<name>A0A1F7U3A5_9BACT</name>
<dbReference type="EMBL" id="MGDZ01000053">
    <property type="protein sequence ID" value="OGL72721.1"/>
    <property type="molecule type" value="Genomic_DNA"/>
</dbReference>
<dbReference type="SUPFAM" id="SSF49329">
    <property type="entry name" value="Cu,Zn superoxide dismutase-like"/>
    <property type="match status" value="1"/>
</dbReference>
<dbReference type="GO" id="GO:0006801">
    <property type="term" value="P:superoxide metabolic process"/>
    <property type="evidence" value="ECO:0007669"/>
    <property type="project" value="InterPro"/>
</dbReference>
<dbReference type="GO" id="GO:0046872">
    <property type="term" value="F:metal ion binding"/>
    <property type="evidence" value="ECO:0007669"/>
    <property type="project" value="InterPro"/>
</dbReference>
<comment type="caution">
    <text evidence="2">The sequence shown here is derived from an EMBL/GenBank/DDBJ whole genome shotgun (WGS) entry which is preliminary data.</text>
</comment>
<organism evidence="2 3">
    <name type="scientific">Candidatus Uhrbacteria bacterium RIFCSPHIGHO2_02_FULL_57_19</name>
    <dbReference type="NCBI Taxonomy" id="1802391"/>
    <lineage>
        <taxon>Bacteria</taxon>
        <taxon>Candidatus Uhriibacteriota</taxon>
    </lineage>
</organism>
<gene>
    <name evidence="2" type="ORF">A3D72_00500</name>
</gene>
<proteinExistence type="inferred from homology"/>